<protein>
    <recommendedName>
        <fullName evidence="3">YjjI family glycine radical enzyme</fullName>
    </recommendedName>
</protein>
<gene>
    <name evidence="1" type="ORF">EHSB41UT_01826</name>
</gene>
<dbReference type="RefSeq" id="WP_207626608.1">
    <property type="nucleotide sequence ID" value="NZ_CBCSCN010000002.1"/>
</dbReference>
<proteinExistence type="predicted"/>
<dbReference type="AlphaFoldDB" id="A0A1X7AIC6"/>
<dbReference type="SUPFAM" id="SSF51998">
    <property type="entry name" value="PFL-like glycyl radical enzymes"/>
    <property type="match status" value="1"/>
</dbReference>
<evidence type="ECO:0000313" key="1">
    <source>
        <dbReference type="EMBL" id="SMA44973.1"/>
    </source>
</evidence>
<accession>A0A1X7AIC6</accession>
<organism evidence="1 2">
    <name type="scientific">Parendozoicomonas haliclonae</name>
    <dbReference type="NCBI Taxonomy" id="1960125"/>
    <lineage>
        <taxon>Bacteria</taxon>
        <taxon>Pseudomonadati</taxon>
        <taxon>Pseudomonadota</taxon>
        <taxon>Gammaproteobacteria</taxon>
        <taxon>Oceanospirillales</taxon>
        <taxon>Endozoicomonadaceae</taxon>
        <taxon>Parendozoicomonas</taxon>
    </lineage>
</organism>
<dbReference type="InterPro" id="IPR016905">
    <property type="entry name" value="Glycyl_radical_YjjI-like"/>
</dbReference>
<dbReference type="EMBL" id="FWPT01000004">
    <property type="protein sequence ID" value="SMA44973.1"/>
    <property type="molecule type" value="Genomic_DNA"/>
</dbReference>
<sequence>MSHQQAGDIQSPLRNIVNDPKLSFIQKARYLSLQADSMLEYPELPAQVKAALESRLICDMFEGHAPFKPRYVLPDYQTALKNGSEYLELPAPQDLDEAINFLLILFNHVPSVTGMPVFIGRIDQLLEPFADESISDEQLHKKIRLMWQMIDRTLPDAFLHTNIGPEDSRVARAVLAVDRELKQVAPNLTLRYDPAITPDSLLLQAIENITICNKPHIANDAMNVADYKALGDFRDYGVVSCYNTLPMAGGAHSLVRVDLKKAAEASDGTVEGFLNKTLPEVCEWTYQILQARINYLVNESNFYQSSFLVHEGLIDPKRFTAMFGMFGMAEAVNHLLNLDTAEGYGHSKEAQALSLRISEKLAEIVESTPLEHCWHNRAMLHAQSGINMDVETSPGCRIPYGHEPSNLEHILAVLPHHKLYVAGISDIFPVDETVKNNPQALMAICKGSLQQGLRIFTCDMANNELIRVTGYMVRRSDIQKHKEEGSRLDTSVLGAGAAENCGILNRNARTISNENIVWGSDLS</sequence>
<dbReference type="NCBIfam" id="TIGR04040">
    <property type="entry name" value="glycyl_YjjI"/>
    <property type="match status" value="1"/>
</dbReference>
<dbReference type="Gene3D" id="3.20.70.20">
    <property type="match status" value="1"/>
</dbReference>
<reference evidence="1 2" key="1">
    <citation type="submission" date="2017-03" db="EMBL/GenBank/DDBJ databases">
        <authorList>
            <person name="Afonso C.L."/>
            <person name="Miller P.J."/>
            <person name="Scott M.A."/>
            <person name="Spackman E."/>
            <person name="Goraichik I."/>
            <person name="Dimitrov K.M."/>
            <person name="Suarez D.L."/>
            <person name="Swayne D.E."/>
        </authorList>
    </citation>
    <scope>NUCLEOTIDE SEQUENCE [LARGE SCALE GENOMIC DNA]</scope>
    <source>
        <strain evidence="1">SB41UT1</strain>
    </source>
</reference>
<dbReference type="PIRSF" id="PIRSF028991">
    <property type="entry name" value="Glycl_rad_HI0521_prd"/>
    <property type="match status" value="1"/>
</dbReference>
<dbReference type="Pfam" id="PF11230">
    <property type="entry name" value="YjjI-like"/>
    <property type="match status" value="1"/>
</dbReference>
<evidence type="ECO:0008006" key="3">
    <source>
        <dbReference type="Google" id="ProtNLM"/>
    </source>
</evidence>
<name>A0A1X7AIC6_9GAMM</name>
<dbReference type="Proteomes" id="UP000196573">
    <property type="component" value="Unassembled WGS sequence"/>
</dbReference>
<evidence type="ECO:0000313" key="2">
    <source>
        <dbReference type="Proteomes" id="UP000196573"/>
    </source>
</evidence>
<keyword evidence="2" id="KW-1185">Reference proteome</keyword>